<accession>A0AAN4Z962</accession>
<feature type="transmembrane region" description="Helical" evidence="5">
    <location>
        <begin position="49"/>
        <end position="72"/>
    </location>
</feature>
<feature type="transmembrane region" description="Helical" evidence="5">
    <location>
        <begin position="440"/>
        <end position="462"/>
    </location>
</feature>
<dbReference type="InterPro" id="IPR020846">
    <property type="entry name" value="MFS_dom"/>
</dbReference>
<evidence type="ECO:0000256" key="5">
    <source>
        <dbReference type="SAM" id="Phobius"/>
    </source>
</evidence>
<name>A0AAN4Z962_9BILA</name>
<dbReference type="AlphaFoldDB" id="A0AAN4Z962"/>
<dbReference type="SUPFAM" id="SSF103473">
    <property type="entry name" value="MFS general substrate transporter"/>
    <property type="match status" value="1"/>
</dbReference>
<feature type="domain" description="Major facilitator superfamily (MFS) profile" evidence="6">
    <location>
        <begin position="93"/>
        <end position="527"/>
    </location>
</feature>
<feature type="transmembrane region" description="Helical" evidence="5">
    <location>
        <begin position="348"/>
        <end position="369"/>
    </location>
</feature>
<keyword evidence="3 5" id="KW-1133">Transmembrane helix</keyword>
<dbReference type="PROSITE" id="PS00216">
    <property type="entry name" value="SUGAR_TRANSPORT_1"/>
    <property type="match status" value="1"/>
</dbReference>
<dbReference type="EMBL" id="BTRK01000001">
    <property type="protein sequence ID" value="GMR33597.1"/>
    <property type="molecule type" value="Genomic_DNA"/>
</dbReference>
<organism evidence="7 8">
    <name type="scientific">Pristionchus mayeri</name>
    <dbReference type="NCBI Taxonomy" id="1317129"/>
    <lineage>
        <taxon>Eukaryota</taxon>
        <taxon>Metazoa</taxon>
        <taxon>Ecdysozoa</taxon>
        <taxon>Nematoda</taxon>
        <taxon>Chromadorea</taxon>
        <taxon>Rhabditida</taxon>
        <taxon>Rhabditina</taxon>
        <taxon>Diplogasteromorpha</taxon>
        <taxon>Diplogasteroidea</taxon>
        <taxon>Neodiplogasteridae</taxon>
        <taxon>Pristionchus</taxon>
    </lineage>
</organism>
<dbReference type="GO" id="GO:0016020">
    <property type="term" value="C:membrane"/>
    <property type="evidence" value="ECO:0007669"/>
    <property type="project" value="UniProtKB-SubCell"/>
</dbReference>
<comment type="subcellular location">
    <subcellularLocation>
        <location evidence="1">Membrane</location>
        <topology evidence="1">Multi-pass membrane protein</topology>
    </subcellularLocation>
</comment>
<keyword evidence="2 5" id="KW-0812">Transmembrane</keyword>
<feature type="transmembrane region" description="Helical" evidence="5">
    <location>
        <begin position="175"/>
        <end position="192"/>
    </location>
</feature>
<feature type="transmembrane region" description="Helical" evidence="5">
    <location>
        <begin position="499"/>
        <end position="520"/>
    </location>
</feature>
<dbReference type="InterPro" id="IPR005828">
    <property type="entry name" value="MFS_sugar_transport-like"/>
</dbReference>
<feature type="transmembrane region" description="Helical" evidence="5">
    <location>
        <begin position="474"/>
        <end position="493"/>
    </location>
</feature>
<feature type="transmembrane region" description="Helical" evidence="5">
    <location>
        <begin position="260"/>
        <end position="277"/>
    </location>
</feature>
<evidence type="ECO:0000256" key="3">
    <source>
        <dbReference type="ARBA" id="ARBA00022989"/>
    </source>
</evidence>
<keyword evidence="4 5" id="KW-0472">Membrane</keyword>
<feature type="transmembrane region" description="Helical" evidence="5">
    <location>
        <begin position="232"/>
        <end position="254"/>
    </location>
</feature>
<gene>
    <name evidence="7" type="ORF">PMAYCL1PPCAC_03792</name>
</gene>
<feature type="transmembrane region" description="Helical" evidence="5">
    <location>
        <begin position="151"/>
        <end position="168"/>
    </location>
</feature>
<feature type="transmembrane region" description="Helical" evidence="5">
    <location>
        <begin position="198"/>
        <end position="220"/>
    </location>
</feature>
<sequence>MADSLKSSEDSEAKWYKSWKPELVTSNDILTVDPDLVWQKLGTFGRYQFLNLCMVSAPSLIYAALMMVMPFLSEENHEFSCVVGKEYQDQYQVLDKCTVSELSTGLNRTCNELLGTATNFDYANHNKDYTLTTNFDLVCEHSDWREHGSSSFLFGSMFGGTIMSYLSDRLGRRRSFLISMGMSVAVNIATAISPNYFVFLVLRFVAGFGLGGNLNIGYVMMSEVVAPKMREYTPFVSTFFWVFGYMFAGVARMYLKSWRWIYFTCTAPGLLAGMVYVKNFPESLHWQVSNRQKEEVTLHIQRATRMNKIQINIQDCLTEPSSEFASHISEQAETSKNTYFLILKTPKLLYHFLLSAFLMVVMNLTYWALSLFSTELSDHKMTGFFLSGIIEFPSAIMAVVLLKLMKRRPISCLMFILTALSLFIAVYLPEYLDEEGKRTVTILCPLLAKMFNSIVWSVLPLAMTEMIPTIIRNTFSGGVCFLGDAGSVVAPYLEYLNRFGPNTASVLIGVLTGLCALGVMTMPETKGVHLSSGMENFDEGPFLRTIRRTFTRKLDEEISNSKVEMKPMVNGKDATESMEDN</sequence>
<evidence type="ECO:0000256" key="4">
    <source>
        <dbReference type="ARBA" id="ARBA00023136"/>
    </source>
</evidence>
<comment type="caution">
    <text evidence="7">The sequence shown here is derived from an EMBL/GenBank/DDBJ whole genome shotgun (WGS) entry which is preliminary data.</text>
</comment>
<feature type="transmembrane region" description="Helical" evidence="5">
    <location>
        <begin position="409"/>
        <end position="428"/>
    </location>
</feature>
<dbReference type="InterPro" id="IPR005829">
    <property type="entry name" value="Sugar_transporter_CS"/>
</dbReference>
<protein>
    <recommendedName>
        <fullName evidence="6">Major facilitator superfamily (MFS) profile domain-containing protein</fullName>
    </recommendedName>
</protein>
<dbReference type="PANTHER" id="PTHR24064">
    <property type="entry name" value="SOLUTE CARRIER FAMILY 22 MEMBER"/>
    <property type="match status" value="1"/>
</dbReference>
<dbReference type="Pfam" id="PF00083">
    <property type="entry name" value="Sugar_tr"/>
    <property type="match status" value="1"/>
</dbReference>
<dbReference type="GO" id="GO:0022857">
    <property type="term" value="F:transmembrane transporter activity"/>
    <property type="evidence" value="ECO:0007669"/>
    <property type="project" value="InterPro"/>
</dbReference>
<evidence type="ECO:0000259" key="6">
    <source>
        <dbReference type="PROSITE" id="PS50850"/>
    </source>
</evidence>
<feature type="non-terminal residue" evidence="7">
    <location>
        <position position="581"/>
    </location>
</feature>
<dbReference type="PROSITE" id="PS50850">
    <property type="entry name" value="MFS"/>
    <property type="match status" value="1"/>
</dbReference>
<dbReference type="Gene3D" id="1.20.1250.20">
    <property type="entry name" value="MFS general substrate transporter like domains"/>
    <property type="match status" value="1"/>
</dbReference>
<evidence type="ECO:0000313" key="7">
    <source>
        <dbReference type="EMBL" id="GMR33597.1"/>
    </source>
</evidence>
<keyword evidence="8" id="KW-1185">Reference proteome</keyword>
<dbReference type="Proteomes" id="UP001328107">
    <property type="component" value="Unassembled WGS sequence"/>
</dbReference>
<feature type="transmembrane region" description="Helical" evidence="5">
    <location>
        <begin position="381"/>
        <end position="402"/>
    </location>
</feature>
<evidence type="ECO:0000256" key="1">
    <source>
        <dbReference type="ARBA" id="ARBA00004141"/>
    </source>
</evidence>
<proteinExistence type="predicted"/>
<evidence type="ECO:0000313" key="8">
    <source>
        <dbReference type="Proteomes" id="UP001328107"/>
    </source>
</evidence>
<dbReference type="InterPro" id="IPR036259">
    <property type="entry name" value="MFS_trans_sf"/>
</dbReference>
<evidence type="ECO:0000256" key="2">
    <source>
        <dbReference type="ARBA" id="ARBA00022692"/>
    </source>
</evidence>
<reference evidence="8" key="1">
    <citation type="submission" date="2022-10" db="EMBL/GenBank/DDBJ databases">
        <title>Genome assembly of Pristionchus species.</title>
        <authorList>
            <person name="Yoshida K."/>
            <person name="Sommer R.J."/>
        </authorList>
    </citation>
    <scope>NUCLEOTIDE SEQUENCE [LARGE SCALE GENOMIC DNA]</scope>
    <source>
        <strain evidence="8">RS5460</strain>
    </source>
</reference>